<evidence type="ECO:0000313" key="10">
    <source>
        <dbReference type="Proteomes" id="UP001158576"/>
    </source>
</evidence>
<name>A0ABN7SPS5_OIKDI</name>
<dbReference type="SMART" id="SM00220">
    <property type="entry name" value="S_TKc"/>
    <property type="match status" value="1"/>
</dbReference>
<dbReference type="PROSITE" id="PS00108">
    <property type="entry name" value="PROTEIN_KINASE_ST"/>
    <property type="match status" value="1"/>
</dbReference>
<organism evidence="9 10">
    <name type="scientific">Oikopleura dioica</name>
    <name type="common">Tunicate</name>
    <dbReference type="NCBI Taxonomy" id="34765"/>
    <lineage>
        <taxon>Eukaryota</taxon>
        <taxon>Metazoa</taxon>
        <taxon>Chordata</taxon>
        <taxon>Tunicata</taxon>
        <taxon>Appendicularia</taxon>
        <taxon>Copelata</taxon>
        <taxon>Oikopleuridae</taxon>
        <taxon>Oikopleura</taxon>
    </lineage>
</organism>
<dbReference type="Gene3D" id="1.10.510.10">
    <property type="entry name" value="Transferase(Phosphotransferase) domain 1"/>
    <property type="match status" value="1"/>
</dbReference>
<dbReference type="PROSITE" id="PS50011">
    <property type="entry name" value="PROTEIN_KINASE_DOM"/>
    <property type="match status" value="1"/>
</dbReference>
<accession>A0ABN7SPS5</accession>
<feature type="region of interest" description="Disordered" evidence="7">
    <location>
        <begin position="1"/>
        <end position="98"/>
    </location>
</feature>
<dbReference type="InterPro" id="IPR000719">
    <property type="entry name" value="Prot_kinase_dom"/>
</dbReference>
<sequence>MPLKKVKRSISKIFSRSSTNLKEIKEHPTEGLGAKIPSSTLSPSEDCSEPPFYYSGSSTRSPSTSSRSSSEDSSSSSSTLREEAKVVLRSKERRSRPPRLTHAISKENISKRLSLPADVRIPPIYLTMLTPDSPINWEKPLSSHKVALKEIRLDEEEGYSCTTIREISLLRGLKQANIITLHDIVHTKNMITLVFEYSDCDLKLYMEHVKSVDMNDVRIFLFQMLRGLSYCHARRILHRDLKPQNLLINSKGELKLADFGLARAKSIPTKTYSNEVVTLWYRPPDVLLGSVEYTTSIDMWGVGCIYYEMVAGRPLFPGSTADDQLEKIFKVLGTPTEDSWPGIISSDRIEAKGLVGFKTRKNARHYPGEDLSTMASRLDLHGRNLLQKFLSYETTKRIGAKAAMDHSFFKVLGSEVRQLKEDQPIFKARGIRLRNPVPGERNKSAKTAVDRRRSHIF</sequence>
<keyword evidence="2" id="KW-0723">Serine/threonine-protein kinase</keyword>
<dbReference type="InterPro" id="IPR011009">
    <property type="entry name" value="Kinase-like_dom_sf"/>
</dbReference>
<feature type="region of interest" description="Disordered" evidence="7">
    <location>
        <begin position="436"/>
        <end position="457"/>
    </location>
</feature>
<keyword evidence="6" id="KW-0067">ATP-binding</keyword>
<dbReference type="SUPFAM" id="SSF56112">
    <property type="entry name" value="Protein kinase-like (PK-like)"/>
    <property type="match status" value="1"/>
</dbReference>
<comment type="similarity">
    <text evidence="1">Belongs to the protein kinase superfamily. CMGC Ser/Thr protein kinase family. CDC2/CDKX subfamily.</text>
</comment>
<dbReference type="PANTHER" id="PTHR24056:SF246">
    <property type="entry name" value="ECDYSONE-INDUCED PROTEIN 63E, ISOFORM N"/>
    <property type="match status" value="1"/>
</dbReference>
<dbReference type="InterPro" id="IPR050108">
    <property type="entry name" value="CDK"/>
</dbReference>
<feature type="compositionally biased region" description="Basic and acidic residues" evidence="7">
    <location>
        <begin position="440"/>
        <end position="451"/>
    </location>
</feature>
<evidence type="ECO:0000256" key="5">
    <source>
        <dbReference type="ARBA" id="ARBA00022777"/>
    </source>
</evidence>
<proteinExistence type="inferred from homology"/>
<feature type="compositionally biased region" description="Basic and acidic residues" evidence="7">
    <location>
        <begin position="80"/>
        <end position="90"/>
    </location>
</feature>
<dbReference type="Proteomes" id="UP001158576">
    <property type="component" value="Chromosome 1"/>
</dbReference>
<keyword evidence="5" id="KW-0418">Kinase</keyword>
<evidence type="ECO:0000256" key="7">
    <source>
        <dbReference type="SAM" id="MobiDB-lite"/>
    </source>
</evidence>
<evidence type="ECO:0000256" key="1">
    <source>
        <dbReference type="ARBA" id="ARBA00006485"/>
    </source>
</evidence>
<evidence type="ECO:0000256" key="2">
    <source>
        <dbReference type="ARBA" id="ARBA00022527"/>
    </source>
</evidence>
<dbReference type="Gene3D" id="3.30.200.20">
    <property type="entry name" value="Phosphorylase Kinase, domain 1"/>
    <property type="match status" value="1"/>
</dbReference>
<evidence type="ECO:0000256" key="6">
    <source>
        <dbReference type="ARBA" id="ARBA00022840"/>
    </source>
</evidence>
<keyword evidence="10" id="KW-1185">Reference proteome</keyword>
<reference evidence="9 10" key="1">
    <citation type="submission" date="2021-04" db="EMBL/GenBank/DDBJ databases">
        <authorList>
            <person name="Bliznina A."/>
        </authorList>
    </citation>
    <scope>NUCLEOTIDE SEQUENCE [LARGE SCALE GENOMIC DNA]</scope>
</reference>
<keyword evidence="3" id="KW-0808">Transferase</keyword>
<feature type="compositionally biased region" description="Basic residues" evidence="7">
    <location>
        <begin position="1"/>
        <end position="10"/>
    </location>
</feature>
<gene>
    <name evidence="9" type="ORF">OKIOD_LOCUS9392</name>
</gene>
<keyword evidence="4" id="KW-0547">Nucleotide-binding</keyword>
<feature type="domain" description="Protein kinase" evidence="8">
    <location>
        <begin position="110"/>
        <end position="409"/>
    </location>
</feature>
<evidence type="ECO:0000259" key="8">
    <source>
        <dbReference type="PROSITE" id="PS50011"/>
    </source>
</evidence>
<evidence type="ECO:0000256" key="4">
    <source>
        <dbReference type="ARBA" id="ARBA00022741"/>
    </source>
</evidence>
<evidence type="ECO:0000256" key="3">
    <source>
        <dbReference type="ARBA" id="ARBA00022679"/>
    </source>
</evidence>
<protein>
    <submittedName>
        <fullName evidence="9">Oidioi.mRNA.OKI2018_I69.chr1.g627.t1.cds</fullName>
    </submittedName>
</protein>
<feature type="compositionally biased region" description="Low complexity" evidence="7">
    <location>
        <begin position="55"/>
        <end position="79"/>
    </location>
</feature>
<dbReference type="EMBL" id="OU015566">
    <property type="protein sequence ID" value="CAG5103124.1"/>
    <property type="molecule type" value="Genomic_DNA"/>
</dbReference>
<evidence type="ECO:0000313" key="9">
    <source>
        <dbReference type="EMBL" id="CAG5103124.1"/>
    </source>
</evidence>
<dbReference type="InterPro" id="IPR008271">
    <property type="entry name" value="Ser/Thr_kinase_AS"/>
</dbReference>
<dbReference type="Pfam" id="PF00069">
    <property type="entry name" value="Pkinase"/>
    <property type="match status" value="1"/>
</dbReference>
<dbReference type="PANTHER" id="PTHR24056">
    <property type="entry name" value="CELL DIVISION PROTEIN KINASE"/>
    <property type="match status" value="1"/>
</dbReference>